<dbReference type="InterPro" id="IPR004020">
    <property type="entry name" value="DAPIN"/>
</dbReference>
<keyword evidence="25" id="KW-0206">Cytoskeleton</keyword>
<evidence type="ECO:0000256" key="22">
    <source>
        <dbReference type="ARBA" id="ARBA00023139"/>
    </source>
</evidence>
<evidence type="ECO:0000256" key="24">
    <source>
        <dbReference type="ARBA" id="ARBA00023163"/>
    </source>
</evidence>
<evidence type="ECO:0000256" key="20">
    <source>
        <dbReference type="ARBA" id="ARBA00023128"/>
    </source>
</evidence>
<evidence type="ECO:0000256" key="26">
    <source>
        <dbReference type="ARBA" id="ARBA00023242"/>
    </source>
</evidence>
<evidence type="ECO:0000256" key="28">
    <source>
        <dbReference type="ARBA" id="ARBA00040040"/>
    </source>
</evidence>
<dbReference type="SMART" id="SM00368">
    <property type="entry name" value="LRR_RI"/>
    <property type="match status" value="6"/>
</dbReference>
<evidence type="ECO:0000256" key="7">
    <source>
        <dbReference type="ARBA" id="ARBA00008665"/>
    </source>
</evidence>
<gene>
    <name evidence="33" type="ORF">Y1Q_0006369</name>
</gene>
<keyword evidence="19" id="KW-0333">Golgi apparatus</keyword>
<keyword evidence="24" id="KW-0804">Transcription</keyword>
<dbReference type="Pfam" id="PF13516">
    <property type="entry name" value="LRR_6"/>
    <property type="match status" value="2"/>
</dbReference>
<dbReference type="Gene3D" id="3.80.10.10">
    <property type="entry name" value="Ribonuclease Inhibitor"/>
    <property type="match status" value="2"/>
</dbReference>
<keyword evidence="27" id="KW-0449">Lipoprotein</keyword>
<dbReference type="Pfam" id="PF14484">
    <property type="entry name" value="FISNA"/>
    <property type="match status" value="1"/>
</dbReference>
<keyword evidence="34" id="KW-1185">Reference proteome</keyword>
<protein>
    <recommendedName>
        <fullName evidence="28">NACHT, LRR and PYD domains-containing protein 3</fullName>
    </recommendedName>
</protein>
<evidence type="ECO:0000256" key="17">
    <source>
        <dbReference type="ARBA" id="ARBA00022859"/>
    </source>
</evidence>
<dbReference type="Pfam" id="PF02758">
    <property type="entry name" value="PYRIN"/>
    <property type="match status" value="1"/>
</dbReference>
<keyword evidence="22" id="KW-0564">Palmitate</keyword>
<dbReference type="GO" id="GO:0005576">
    <property type="term" value="C:extracellular region"/>
    <property type="evidence" value="ECO:0007669"/>
    <property type="project" value="UniProtKB-SubCell"/>
</dbReference>
<dbReference type="InterPro" id="IPR007111">
    <property type="entry name" value="NACHT_NTPase"/>
</dbReference>
<keyword evidence="20" id="KW-0496">Mitochondrion</keyword>
<dbReference type="GO" id="GO:0016787">
    <property type="term" value="F:hydrolase activity"/>
    <property type="evidence" value="ECO:0007669"/>
    <property type="project" value="UniProtKB-KW"/>
</dbReference>
<keyword evidence="23" id="KW-0010">Activator</keyword>
<dbReference type="GO" id="GO:0005815">
    <property type="term" value="C:microtubule organizing center"/>
    <property type="evidence" value="ECO:0007669"/>
    <property type="project" value="UniProtKB-SubCell"/>
</dbReference>
<dbReference type="GO" id="GO:0005739">
    <property type="term" value="C:mitochondrion"/>
    <property type="evidence" value="ECO:0007669"/>
    <property type="project" value="UniProtKB-SubCell"/>
</dbReference>
<dbReference type="GO" id="GO:0061702">
    <property type="term" value="C:canonical inflammasome complex"/>
    <property type="evidence" value="ECO:0007669"/>
    <property type="project" value="UniProtKB-SubCell"/>
</dbReference>
<comment type="similarity">
    <text evidence="7">Belongs to the NLRP family.</text>
</comment>
<evidence type="ECO:0000256" key="1">
    <source>
        <dbReference type="ARBA" id="ARBA00004123"/>
    </source>
</evidence>
<evidence type="ECO:0000256" key="13">
    <source>
        <dbReference type="ARBA" id="ARBA00022737"/>
    </source>
</evidence>
<dbReference type="Pfam" id="PF05729">
    <property type="entry name" value="NACHT"/>
    <property type="match status" value="1"/>
</dbReference>
<dbReference type="GO" id="GO:0000139">
    <property type="term" value="C:Golgi membrane"/>
    <property type="evidence" value="ECO:0007669"/>
    <property type="project" value="UniProtKB-SubCell"/>
</dbReference>
<proteinExistence type="inferred from homology"/>
<evidence type="ECO:0000256" key="9">
    <source>
        <dbReference type="ARBA" id="ARBA00022499"/>
    </source>
</evidence>
<keyword evidence="12" id="KW-0399">Innate immunity</keyword>
<sequence>MAGRGKLWKTLRDDDCVHNQDCSRQCGAETGNNFERFKDKLLHSDFKGKGNISQSRLEDATRIATKNLLLGFYGEDASVDVTIEVLIWINCRDVAAKLREEREKDLGLNEKISEMSIEDYRVKYKEHIHREYQQIKDRNSRLGEGTLLNSRYTKLIIVNQYRPEKEREHEIMAMGQRHAEIMNEQARSSITINTLFRPERDAQAPRLVALVGAAGIGKTMTALKIMLDWATGKLYKKQFDYVYYINCKEMTLLTQERSVADMILKSYPTNKAPIEHILANPEKILFVIDGFDELRFAFDQPESDLCSDPRKKQSVEIILNSLFRRTVLPECHLIITTRPTALGKLEKCSKCFRYAEILGFSEKERREYFQNFFENEKEASDAFNFVSKNEILFTMCFVPIVSWIICTVLKQQMDRGKDLAQTSKTITGHQDKEFLWLVKWFYQGKQKHSSVYPLCQALKDPDCKIKKLHFQFCKLKGTCCRDLAAVFSNNWHLKELKLYKSDLGYFGLKQLCEGLKQPDCKLQSLHFKDLARSGCRDLAAVLSTSPSLTQLELNSDLRDSGVQQLCQGLKNPNCKLQRLKLESCGFTSTGCRNLRTVLRSNWSLRELELSGNHVGDLGAEQLCEGLKDPSCHLQRLELRYCGFSAACCEDFAHVLINNPSLITLDLRGNHLGDSGVQNLCMWLKHPNCQLQKLW</sequence>
<evidence type="ECO:0000256" key="14">
    <source>
        <dbReference type="ARBA" id="ARBA00022741"/>
    </source>
</evidence>
<keyword evidence="17" id="KW-0391">Immunity</keyword>
<dbReference type="Proteomes" id="UP000050525">
    <property type="component" value="Unassembled WGS sequence"/>
</dbReference>
<dbReference type="PANTHER" id="PTHR45690">
    <property type="entry name" value="NACHT, LRR AND PYD DOMAINS-CONTAINING PROTEIN 12"/>
    <property type="match status" value="1"/>
</dbReference>
<evidence type="ECO:0000259" key="31">
    <source>
        <dbReference type="PROSITE" id="PS50824"/>
    </source>
</evidence>
<evidence type="ECO:0000313" key="34">
    <source>
        <dbReference type="Proteomes" id="UP000050525"/>
    </source>
</evidence>
<evidence type="ECO:0000259" key="32">
    <source>
        <dbReference type="PROSITE" id="PS50837"/>
    </source>
</evidence>
<keyword evidence="16" id="KW-0067">ATP-binding</keyword>
<dbReference type="SUPFAM" id="SSF52540">
    <property type="entry name" value="P-loop containing nucleoside triphosphate hydrolases"/>
    <property type="match status" value="1"/>
</dbReference>
<dbReference type="PROSITE" id="PS50824">
    <property type="entry name" value="DAPIN"/>
    <property type="match status" value="1"/>
</dbReference>
<keyword evidence="13" id="KW-0677">Repeat</keyword>
<accession>A0A151NXK3</accession>
<dbReference type="InterPro" id="IPR050637">
    <property type="entry name" value="NLRP_innate_immun_reg"/>
</dbReference>
<dbReference type="InterPro" id="IPR001611">
    <property type="entry name" value="Leu-rich_rpt"/>
</dbReference>
<dbReference type="InterPro" id="IPR032675">
    <property type="entry name" value="LRR_dom_sf"/>
</dbReference>
<dbReference type="SUPFAM" id="SSF52047">
    <property type="entry name" value="RNI-like"/>
    <property type="match status" value="1"/>
</dbReference>
<comment type="catalytic activity">
    <reaction evidence="30">
        <text>ATP + H2O = ADP + phosphate + H(+)</text>
        <dbReference type="Rhea" id="RHEA:13065"/>
        <dbReference type="ChEBI" id="CHEBI:15377"/>
        <dbReference type="ChEBI" id="CHEBI:15378"/>
        <dbReference type="ChEBI" id="CHEBI:30616"/>
        <dbReference type="ChEBI" id="CHEBI:43474"/>
        <dbReference type="ChEBI" id="CHEBI:456216"/>
    </reaction>
    <physiologicalReaction direction="left-to-right" evidence="30">
        <dbReference type="Rhea" id="RHEA:13066"/>
    </physiologicalReaction>
</comment>
<evidence type="ECO:0000256" key="16">
    <source>
        <dbReference type="ARBA" id="ARBA00022840"/>
    </source>
</evidence>
<dbReference type="EMBL" id="AKHW03001628">
    <property type="protein sequence ID" value="KYO41612.1"/>
    <property type="molecule type" value="Genomic_DNA"/>
</dbReference>
<evidence type="ECO:0000313" key="33">
    <source>
        <dbReference type="EMBL" id="KYO41612.1"/>
    </source>
</evidence>
<evidence type="ECO:0000256" key="4">
    <source>
        <dbReference type="ARBA" id="ARBA00004267"/>
    </source>
</evidence>
<dbReference type="InterPro" id="IPR027417">
    <property type="entry name" value="P-loop_NTPase"/>
</dbReference>
<dbReference type="GO" id="GO:0005783">
    <property type="term" value="C:endoplasmic reticulum"/>
    <property type="evidence" value="ECO:0007669"/>
    <property type="project" value="UniProtKB-SubCell"/>
</dbReference>
<evidence type="ECO:0000256" key="18">
    <source>
        <dbReference type="ARBA" id="ARBA00023015"/>
    </source>
</evidence>
<evidence type="ECO:0000256" key="10">
    <source>
        <dbReference type="ARBA" id="ARBA00022525"/>
    </source>
</evidence>
<evidence type="ECO:0000256" key="15">
    <source>
        <dbReference type="ARBA" id="ARBA00022824"/>
    </source>
</evidence>
<evidence type="ECO:0000256" key="23">
    <source>
        <dbReference type="ARBA" id="ARBA00023159"/>
    </source>
</evidence>
<dbReference type="SMART" id="SM01289">
    <property type="entry name" value="PYRIN"/>
    <property type="match status" value="1"/>
</dbReference>
<keyword evidence="10" id="KW-0964">Secreted</keyword>
<dbReference type="InterPro" id="IPR029495">
    <property type="entry name" value="NACHT-assoc"/>
</dbReference>
<dbReference type="SMART" id="SM01288">
    <property type="entry name" value="FISNA"/>
    <property type="match status" value="1"/>
</dbReference>
<dbReference type="InterPro" id="IPR011029">
    <property type="entry name" value="DEATH-like_dom_sf"/>
</dbReference>
<comment type="caution">
    <text evidence="33">The sequence shown here is derived from an EMBL/GenBank/DDBJ whole genome shotgun (WGS) entry which is preliminary data.</text>
</comment>
<dbReference type="Gene3D" id="1.10.533.10">
    <property type="entry name" value="Death Domain, Fas"/>
    <property type="match status" value="1"/>
</dbReference>
<evidence type="ECO:0000256" key="29">
    <source>
        <dbReference type="ARBA" id="ARBA00045987"/>
    </source>
</evidence>
<feature type="domain" description="Pyrin" evidence="31">
    <location>
        <begin position="33"/>
        <end position="104"/>
    </location>
</feature>
<evidence type="ECO:0000256" key="3">
    <source>
        <dbReference type="ARBA" id="ARBA00004240"/>
    </source>
</evidence>
<evidence type="ECO:0000256" key="25">
    <source>
        <dbReference type="ARBA" id="ARBA00023212"/>
    </source>
</evidence>
<comment type="function">
    <text evidence="29">Independently of inflammasome activation, regulates the differentiation of T helper 2 (Th2) cells and has a role in Th2 cell-dependent asthma and tumor growth. During Th2 differentiation, required for optimal IRF4 binding to IL4 promoter and for IRF4-dependent IL4 transcription. Binds to the consensus DNA sequence 5'-GRRGGNRGAG-3'. May also participate in the transcription of IL5, IL13, GATA3, CCR3, CCR4 and MAF.</text>
</comment>
<evidence type="ECO:0000256" key="2">
    <source>
        <dbReference type="ARBA" id="ARBA00004173"/>
    </source>
</evidence>
<dbReference type="STRING" id="8496.A0A151NXK3"/>
<evidence type="ECO:0000256" key="5">
    <source>
        <dbReference type="ARBA" id="ARBA00004394"/>
    </source>
</evidence>
<dbReference type="SUPFAM" id="SSF47986">
    <property type="entry name" value="DEATH domain"/>
    <property type="match status" value="1"/>
</dbReference>
<dbReference type="AlphaFoldDB" id="A0A151NXK3"/>
<comment type="subcellular location">
    <subcellularLocation>
        <location evidence="4">Cytoplasm</location>
        <location evidence="4">Cytoskeleton</location>
        <location evidence="4">Microtubule organizing center</location>
    </subcellularLocation>
    <subcellularLocation>
        <location evidence="3">Endoplasmic reticulum</location>
    </subcellularLocation>
    <subcellularLocation>
        <location evidence="5">Golgi apparatus membrane</location>
    </subcellularLocation>
    <subcellularLocation>
        <location evidence="2">Mitochondrion</location>
    </subcellularLocation>
    <subcellularLocation>
        <location evidence="1">Nucleus</location>
    </subcellularLocation>
    <subcellularLocation>
        <location evidence="6">Secreted</location>
    </subcellularLocation>
</comment>
<evidence type="ECO:0000256" key="11">
    <source>
        <dbReference type="ARBA" id="ARBA00022553"/>
    </source>
</evidence>
<keyword evidence="9" id="KW-1017">Isopeptide bond</keyword>
<evidence type="ECO:0000256" key="12">
    <source>
        <dbReference type="ARBA" id="ARBA00022588"/>
    </source>
</evidence>
<keyword evidence="15" id="KW-0256">Endoplasmic reticulum</keyword>
<evidence type="ECO:0000256" key="8">
    <source>
        <dbReference type="ARBA" id="ARBA00022490"/>
    </source>
</evidence>
<evidence type="ECO:0000256" key="30">
    <source>
        <dbReference type="ARBA" id="ARBA00048778"/>
    </source>
</evidence>
<evidence type="ECO:0000256" key="6">
    <source>
        <dbReference type="ARBA" id="ARBA00004613"/>
    </source>
</evidence>
<name>A0A151NXK3_ALLMI</name>
<dbReference type="eggNOG" id="ENOG502SBIG">
    <property type="taxonomic scope" value="Eukaryota"/>
</dbReference>
<evidence type="ECO:0000256" key="21">
    <source>
        <dbReference type="ARBA" id="ARBA00023136"/>
    </source>
</evidence>
<evidence type="ECO:0000256" key="19">
    <source>
        <dbReference type="ARBA" id="ARBA00023034"/>
    </source>
</evidence>
<evidence type="ECO:0000256" key="27">
    <source>
        <dbReference type="ARBA" id="ARBA00023288"/>
    </source>
</evidence>
<keyword evidence="18" id="KW-0805">Transcription regulation</keyword>
<keyword evidence="11" id="KW-0597">Phosphoprotein</keyword>
<dbReference type="Gene3D" id="3.40.50.300">
    <property type="entry name" value="P-loop containing nucleotide triphosphate hydrolases"/>
    <property type="match status" value="1"/>
</dbReference>
<keyword evidence="14" id="KW-0547">Nucleotide-binding</keyword>
<organism evidence="33 34">
    <name type="scientific">Alligator mississippiensis</name>
    <name type="common">American alligator</name>
    <dbReference type="NCBI Taxonomy" id="8496"/>
    <lineage>
        <taxon>Eukaryota</taxon>
        <taxon>Metazoa</taxon>
        <taxon>Chordata</taxon>
        <taxon>Craniata</taxon>
        <taxon>Vertebrata</taxon>
        <taxon>Euteleostomi</taxon>
        <taxon>Archelosauria</taxon>
        <taxon>Archosauria</taxon>
        <taxon>Crocodylia</taxon>
        <taxon>Alligatoridae</taxon>
        <taxon>Alligatorinae</taxon>
        <taxon>Alligator</taxon>
    </lineage>
</organism>
<reference evidence="33 34" key="1">
    <citation type="journal article" date="2012" name="Genome Biol.">
        <title>Sequencing three crocodilian genomes to illuminate the evolution of archosaurs and amniotes.</title>
        <authorList>
            <person name="St John J.A."/>
            <person name="Braun E.L."/>
            <person name="Isberg S.R."/>
            <person name="Miles L.G."/>
            <person name="Chong A.Y."/>
            <person name="Gongora J."/>
            <person name="Dalzell P."/>
            <person name="Moran C."/>
            <person name="Bed'hom B."/>
            <person name="Abzhanov A."/>
            <person name="Burgess S.C."/>
            <person name="Cooksey A.M."/>
            <person name="Castoe T.A."/>
            <person name="Crawford N.G."/>
            <person name="Densmore L.D."/>
            <person name="Drew J.C."/>
            <person name="Edwards S.V."/>
            <person name="Faircloth B.C."/>
            <person name="Fujita M.K."/>
            <person name="Greenwold M.J."/>
            <person name="Hoffmann F.G."/>
            <person name="Howard J.M."/>
            <person name="Iguchi T."/>
            <person name="Janes D.E."/>
            <person name="Khan S.Y."/>
            <person name="Kohno S."/>
            <person name="de Koning A.J."/>
            <person name="Lance S.L."/>
            <person name="McCarthy F.M."/>
            <person name="McCormack J.E."/>
            <person name="Merchant M.E."/>
            <person name="Peterson D.G."/>
            <person name="Pollock D.D."/>
            <person name="Pourmand N."/>
            <person name="Raney B.J."/>
            <person name="Roessler K.A."/>
            <person name="Sanford J.R."/>
            <person name="Sawyer R.H."/>
            <person name="Schmidt C.J."/>
            <person name="Triplett E.W."/>
            <person name="Tuberville T.D."/>
            <person name="Venegas-Anaya M."/>
            <person name="Howard J.T."/>
            <person name="Jarvis E.D."/>
            <person name="Guillette L.J.Jr."/>
            <person name="Glenn T.C."/>
            <person name="Green R.E."/>
            <person name="Ray D.A."/>
        </authorList>
    </citation>
    <scope>NUCLEOTIDE SEQUENCE [LARGE SCALE GENOMIC DNA]</scope>
    <source>
        <strain evidence="33">KSC_2009_1</strain>
    </source>
</reference>
<dbReference type="PROSITE" id="PS50837">
    <property type="entry name" value="NACHT"/>
    <property type="match status" value="1"/>
</dbReference>
<keyword evidence="26" id="KW-0539">Nucleus</keyword>
<dbReference type="GO" id="GO:0005524">
    <property type="term" value="F:ATP binding"/>
    <property type="evidence" value="ECO:0007669"/>
    <property type="project" value="UniProtKB-KW"/>
</dbReference>
<feature type="domain" description="NACHT" evidence="32">
    <location>
        <begin position="206"/>
        <end position="411"/>
    </location>
</feature>
<dbReference type="PANTHER" id="PTHR45690:SF19">
    <property type="entry name" value="NACHT, LRR AND PYD DOMAINS-CONTAINING PROTEIN 3"/>
    <property type="match status" value="1"/>
</dbReference>
<keyword evidence="8" id="KW-0963">Cytoplasm</keyword>
<keyword evidence="21" id="KW-0472">Membrane</keyword>